<dbReference type="GO" id="GO:0046975">
    <property type="term" value="F:histone H3K36 methyltransferase activity"/>
    <property type="evidence" value="ECO:0007669"/>
    <property type="project" value="TreeGrafter"/>
</dbReference>
<dbReference type="GO" id="GO:0000729">
    <property type="term" value="P:DNA double-strand break processing"/>
    <property type="evidence" value="ECO:0007669"/>
    <property type="project" value="TreeGrafter"/>
</dbReference>
<evidence type="ECO:0000313" key="2">
    <source>
        <dbReference type="EMBL" id="EFN81132.1"/>
    </source>
</evidence>
<dbReference type="AlphaFoldDB" id="E2BT48"/>
<dbReference type="Gene3D" id="1.10.10.10">
    <property type="entry name" value="Winged helix-like DNA-binding domain superfamily/Winged helix DNA-binding domain"/>
    <property type="match status" value="1"/>
</dbReference>
<dbReference type="InterPro" id="IPR052709">
    <property type="entry name" value="Transposase-MT_Hybrid"/>
</dbReference>
<dbReference type="PANTHER" id="PTHR46060">
    <property type="entry name" value="MARINER MOS1 TRANSPOSASE-LIKE PROTEIN"/>
    <property type="match status" value="1"/>
</dbReference>
<reference evidence="2 3" key="1">
    <citation type="journal article" date="2010" name="Science">
        <title>Genomic comparison of the ants Camponotus floridanus and Harpegnathos saltator.</title>
        <authorList>
            <person name="Bonasio R."/>
            <person name="Zhang G."/>
            <person name="Ye C."/>
            <person name="Mutti N.S."/>
            <person name="Fang X."/>
            <person name="Qin N."/>
            <person name="Donahue G."/>
            <person name="Yang P."/>
            <person name="Li Q."/>
            <person name="Li C."/>
            <person name="Zhang P."/>
            <person name="Huang Z."/>
            <person name="Berger S.L."/>
            <person name="Reinberg D."/>
            <person name="Wang J."/>
            <person name="Liebig J."/>
        </authorList>
    </citation>
    <scope>NUCLEOTIDE SEQUENCE [LARGE SCALE GENOMIC DNA]</scope>
    <source>
        <strain evidence="2 3">R22 G/1</strain>
    </source>
</reference>
<dbReference type="InterPro" id="IPR041426">
    <property type="entry name" value="Mos1_HTH"/>
</dbReference>
<evidence type="ECO:0000259" key="1">
    <source>
        <dbReference type="Pfam" id="PF17906"/>
    </source>
</evidence>
<dbReference type="InterPro" id="IPR036388">
    <property type="entry name" value="WH-like_DNA-bd_sf"/>
</dbReference>
<dbReference type="GO" id="GO:0000014">
    <property type="term" value="F:single-stranded DNA endodeoxyribonuclease activity"/>
    <property type="evidence" value="ECO:0007669"/>
    <property type="project" value="TreeGrafter"/>
</dbReference>
<dbReference type="GO" id="GO:0000793">
    <property type="term" value="C:condensed chromosome"/>
    <property type="evidence" value="ECO:0007669"/>
    <property type="project" value="TreeGrafter"/>
</dbReference>
<name>E2BT48_HARSA</name>
<dbReference type="Gene3D" id="1.10.10.1450">
    <property type="match status" value="1"/>
</dbReference>
<keyword evidence="2" id="KW-0808">Transferase</keyword>
<dbReference type="InParanoid" id="E2BT48"/>
<dbReference type="STRING" id="610380.E2BT48"/>
<dbReference type="GO" id="GO:0031297">
    <property type="term" value="P:replication fork processing"/>
    <property type="evidence" value="ECO:0007669"/>
    <property type="project" value="TreeGrafter"/>
</dbReference>
<accession>E2BT48</accession>
<dbReference type="GO" id="GO:0044774">
    <property type="term" value="P:mitotic DNA integrity checkpoint signaling"/>
    <property type="evidence" value="ECO:0007669"/>
    <property type="project" value="TreeGrafter"/>
</dbReference>
<dbReference type="EMBL" id="GL450342">
    <property type="protein sequence ID" value="EFN81132.1"/>
    <property type="molecule type" value="Genomic_DNA"/>
</dbReference>
<keyword evidence="2" id="KW-0489">Methyltransferase</keyword>
<dbReference type="OMA" id="ERTARVW"/>
<evidence type="ECO:0000313" key="3">
    <source>
        <dbReference type="Proteomes" id="UP000008237"/>
    </source>
</evidence>
<dbReference type="GO" id="GO:0044547">
    <property type="term" value="F:DNA topoisomerase binding"/>
    <property type="evidence" value="ECO:0007669"/>
    <property type="project" value="TreeGrafter"/>
</dbReference>
<dbReference type="Pfam" id="PF17906">
    <property type="entry name" value="HTH_48"/>
    <property type="match status" value="1"/>
</dbReference>
<dbReference type="PANTHER" id="PTHR46060:SF2">
    <property type="entry name" value="HISTONE-LYSINE N-METHYLTRANSFERASE SETMAR"/>
    <property type="match status" value="1"/>
</dbReference>
<dbReference type="GO" id="GO:0015074">
    <property type="term" value="P:DNA integration"/>
    <property type="evidence" value="ECO:0007669"/>
    <property type="project" value="TreeGrafter"/>
</dbReference>
<gene>
    <name evidence="2" type="ORF">EAI_03978</name>
</gene>
<dbReference type="GO" id="GO:0042800">
    <property type="term" value="F:histone H3K4 methyltransferase activity"/>
    <property type="evidence" value="ECO:0007669"/>
    <property type="project" value="TreeGrafter"/>
</dbReference>
<dbReference type="GO" id="GO:0035861">
    <property type="term" value="C:site of double-strand break"/>
    <property type="evidence" value="ECO:0007669"/>
    <property type="project" value="TreeGrafter"/>
</dbReference>
<dbReference type="GO" id="GO:0032259">
    <property type="term" value="P:methylation"/>
    <property type="evidence" value="ECO:0007669"/>
    <property type="project" value="UniProtKB-KW"/>
</dbReference>
<organism evidence="3">
    <name type="scientific">Harpegnathos saltator</name>
    <name type="common">Jerdon's jumping ant</name>
    <dbReference type="NCBI Taxonomy" id="610380"/>
    <lineage>
        <taxon>Eukaryota</taxon>
        <taxon>Metazoa</taxon>
        <taxon>Ecdysozoa</taxon>
        <taxon>Arthropoda</taxon>
        <taxon>Hexapoda</taxon>
        <taxon>Insecta</taxon>
        <taxon>Pterygota</taxon>
        <taxon>Neoptera</taxon>
        <taxon>Endopterygota</taxon>
        <taxon>Hymenoptera</taxon>
        <taxon>Apocrita</taxon>
        <taxon>Aculeata</taxon>
        <taxon>Formicoidea</taxon>
        <taxon>Formicidae</taxon>
        <taxon>Ponerinae</taxon>
        <taxon>Ponerini</taxon>
        <taxon>Harpegnathos</taxon>
    </lineage>
</organism>
<proteinExistence type="predicted"/>
<dbReference type="GO" id="GO:0003690">
    <property type="term" value="F:double-stranded DNA binding"/>
    <property type="evidence" value="ECO:0007669"/>
    <property type="project" value="TreeGrafter"/>
</dbReference>
<dbReference type="GO" id="GO:0006303">
    <property type="term" value="P:double-strand break repair via nonhomologous end joining"/>
    <property type="evidence" value="ECO:0007669"/>
    <property type="project" value="TreeGrafter"/>
</dbReference>
<dbReference type="GO" id="GO:0003697">
    <property type="term" value="F:single-stranded DNA binding"/>
    <property type="evidence" value="ECO:0007669"/>
    <property type="project" value="TreeGrafter"/>
</dbReference>
<sequence>KNIQDVYQDETPAKRTVEKWFAKFRRGEFNLEDEPRSSRPSDIDDDVLRTFVLNNPRISTEEVATALNVDRSTAFRRLKK</sequence>
<feature type="domain" description="Mos1 transposase HTH" evidence="1">
    <location>
        <begin position="1"/>
        <end position="28"/>
    </location>
</feature>
<feature type="non-terminal residue" evidence="2">
    <location>
        <position position="80"/>
    </location>
</feature>
<protein>
    <submittedName>
        <fullName evidence="2">Histone-lysine N-methyltransferase SETMAR</fullName>
    </submittedName>
</protein>
<dbReference type="Proteomes" id="UP000008237">
    <property type="component" value="Unassembled WGS sequence"/>
</dbReference>
<feature type="non-terminal residue" evidence="2">
    <location>
        <position position="1"/>
    </location>
</feature>
<keyword evidence="3" id="KW-1185">Reference proteome</keyword>
<dbReference type="GO" id="GO:0005634">
    <property type="term" value="C:nucleus"/>
    <property type="evidence" value="ECO:0007669"/>
    <property type="project" value="TreeGrafter"/>
</dbReference>